<evidence type="ECO:0000313" key="6">
    <source>
        <dbReference type="Proteomes" id="UP000449547"/>
    </source>
</evidence>
<dbReference type="SMART" id="SM01349">
    <property type="entry name" value="TOG"/>
    <property type="match status" value="1"/>
</dbReference>
<dbReference type="InterPro" id="IPR022716">
    <property type="entry name" value="Gcn1_N"/>
</dbReference>
<dbReference type="InterPro" id="IPR021133">
    <property type="entry name" value="HEAT_type_2"/>
</dbReference>
<dbReference type="GO" id="GO:0034198">
    <property type="term" value="P:cellular response to amino acid starvation"/>
    <property type="evidence" value="ECO:0007669"/>
    <property type="project" value="TreeGrafter"/>
</dbReference>
<dbReference type="Gene3D" id="1.25.10.10">
    <property type="entry name" value="Leucine-rich Repeat Variant"/>
    <property type="match status" value="6"/>
</dbReference>
<feature type="repeat" description="HEAT" evidence="3">
    <location>
        <begin position="1446"/>
        <end position="1483"/>
    </location>
</feature>
<dbReference type="Pfam" id="PF24993">
    <property type="entry name" value="GNC1_N"/>
    <property type="match status" value="1"/>
</dbReference>
<dbReference type="Pfam" id="PF24987">
    <property type="entry name" value="HEAT_EF3_N"/>
    <property type="match status" value="1"/>
</dbReference>
<dbReference type="PANTHER" id="PTHR23346">
    <property type="entry name" value="TRANSLATIONAL ACTIVATOR GCN1-RELATED"/>
    <property type="match status" value="1"/>
</dbReference>
<keyword evidence="2" id="KW-0677">Repeat</keyword>
<comment type="caution">
    <text evidence="5">The sequence shown here is derived from an EMBL/GenBank/DDBJ whole genome shotgun (WGS) entry which is preliminary data.</text>
</comment>
<feature type="domain" description="TOG" evidence="4">
    <location>
        <begin position="1281"/>
        <end position="1505"/>
    </location>
</feature>
<name>A0A642UJP9_DIURU</name>
<dbReference type="InterPro" id="IPR011989">
    <property type="entry name" value="ARM-like"/>
</dbReference>
<dbReference type="Pfam" id="PF25786">
    <property type="entry name" value="HEAT_GCN1_C"/>
    <property type="match status" value="1"/>
</dbReference>
<dbReference type="GO" id="GO:0006417">
    <property type="term" value="P:regulation of translation"/>
    <property type="evidence" value="ECO:0007669"/>
    <property type="project" value="TreeGrafter"/>
</dbReference>
<dbReference type="InterPro" id="IPR056809">
    <property type="entry name" value="HEAT_GCN1_fung"/>
</dbReference>
<comment type="similarity">
    <text evidence="1">Belongs to the GCN1 family.</text>
</comment>
<dbReference type="InterPro" id="IPR056810">
    <property type="entry name" value="GNC1-like_N"/>
</dbReference>
<dbReference type="RefSeq" id="XP_034011365.1">
    <property type="nucleotide sequence ID" value="XM_034156588.1"/>
</dbReference>
<sequence length="2607" mass="281124">MSSWHDDDEPHAARLVLSSLTSEREEGLSMIRTQLASDGDAAAAAALPVLLSTYNYYLDPHSRTQLVATLEAIVAHDSQYLSQVFQFVAQVSTAGLAVTSVLTLLSWVNHFLPQAAPDAELANTALTSQAKLVENIVAHCQGQTQKHLARIKSSAIHSSQMAVAASMSRNPQLLQSVSLDKMEASVGCCFLGLVARAPPNTIADDYIANAGEWYGNQVLLSKTAVPVSSLELFGEFVTAYITADVFKTSILPLAEKAVLRSSELSWGTNLPPLFLACDFDMSVVLSSKLFPSMLTAMKSPKPAVVEGATAAATQVVLKTKEQQPKLIDEIAKTLKATSNVDAKRSIANLFTMVKTDDTPDVGAHLLDTLIPIIAKEQNEVSLEPLARVFCRLATTDAKYVAVVAKGLDDKKPQIKRVWLLAVTEASPEVVEQVKPQLQKVVDAAIDTPMPMVASKLMVGAFVALTITDYQPPKALGLLVNGDVYTKLSGDDLGPYIQALRATDGESEATKYADAWLWAMTSPQVDFQTRLRAVTLAKEVANTHSWFSSQLIDSLKRALQTGTPDLMAKSVPQVLAMLTQLDSVEAVKQNALALVVIANHAKVPVNNGWIGLLQRSRGANDIAKLVLETYQELLNTLTEEVFGESESAWHQALVKTIALLGFILPEPVVPELLTRIKDTYREVYQQLVTVDDDKIAIWRHQGPEPYVDVLAKGKPEDKNSKDYETRKWEESLKKDLKKKPTLTKEQQAQVKAQLEVEQGIRSEINEWVFKLKSVVAIFGALTDTAKLNVDNATAYWFPDAVSKLLQLAKAPYTEAVVGTQVVDTFLQLSELCTPKLAAIRQMLGVATLRTSKVAVSPAFSAEPLLSLVGRLLYRIKMVSDSQPLDSTTLTYCMPLLVQVLKIGYNKTVANAQQKKVVTSEFVDEDPEEEHLLLALDIIQNHASQFESAAHAQVMPRTPILEVVVALMKLPQRAKSAKETLTSLCHYIGISPLPEDLELLLSAVIVPEVYVKHAVLEAIDAEFDLHAEGLKFSPEVWIAVHDNDDAVAETAATVWQDSQFQLPEDALEQLLKFFGATDAGMRLVVARSFVNAVAGLKQPEKAVKLLLDHFRQYRDPPPPKKDAFGLVIKSSESSKDPWEHRHTVALALKMMADQVEPTSMPETFKFMIEESSLGDRHDEVRSELLNAAVDLITAQGVSVVDELSPIIEACLNSADKGSKEQDTLKESAIVCYGALAQHLDGAALFGVIDQLVTSLATPSEDVQVAIGKAFAPLVPKMGDQYSDYLDKLLNDLLDATKSMPVRRGSAYGMAGLVHGYGIKALAEFDIVRQLLDASDDKKSAERRESVAFAFECLSHALGKFFEPYVISEVLPVLLKQLGDMSPEVREATDYAARQIMKNTTSFGVKKLIPVAIRNLDEIAWRTKKGSVELLGNMAYLDPAQLSASLSLIIPEIVGVLNDTHKEVRKAADASLKKFGEVIRNPEIQAIVPALIDAIGDPTKHTETALDQLIHTQFVHYIDGPSLALIIHVIHRGMRDRSAAVKKKACQIVGNMAILVDAKDLEPYLNQLVSELEVAMVDPVPATRSTAARALGSLVEKLGEPSFPELIPSLVATLNDPERAGDRLGSAQALAEVICGLGIAKLEEMLPLVLEGASSPKSAVRAGFMPLLLYLPVCFGSSFAPYLNQTIPPILSGLADSDADVSDTALRAGRLIVNNYAKKAVDLLLPELERGLGDDNYRIRLSSVELTGDLLFQIAGISGKNAADSAADSAADTTADDAVESASSGEVAQALIDALGQQRRDHVLASLFLCRSDVAGIVRAAAVDIWNALVGNTPKTVKQILPTLISIIVVRLASADDTHRKIAATCLGDTVRRVGANALAQMLPTLKANLDAATDSDAKQGICIATTELVASASDEALAQYQDVFVDIIKQAVIDDSPAVRAEAAIAFEALVAAVGKPAIDEIVPDLLRLMASPQRAQALAGLRDLMAAQAETIFPILLPTLLAPPMDAFKAQALAQVCSVAGSALSRRLGTIVSTLVEALVANPDDTAVAEALDAVLVAVDDDGAHALLQQLLSLVKHEDAAHRAAIYARLGNFFAHTQLDYSMYLSELVSQFVLSLGDRDPVVVQGTFEALSALVKAQPKEQLEKLVRPAAQALEMSGVRDCDLAGFALPKGPQCVLPIFSHGLMYGSSELKEVAARAIGDVIGKTPAANLKPFATTITGPLIRVIGEKVGPSVKSAILHALNALLEKIPQFLRPFVPQLQRTFVRSLSDPSSDDLRKRAVECLATLIKFQPRVDALVSELVQGVTSAPDQGVKTAMLQAMLAVVAHGGSNMSEQSKAQVLQLAQQEIGGSSNAESAVASAELMGAIAKVVSAEEAASILRSKVLDNDTKDKFGVLTVNSFLRYAPSHIFADDSLLSQIVDYVTSASTDANAEISENGTVAIGKLLLGGDLAAAYEDKVFDALATVTVAPPSSSTVTRRLALVVIRTVARLKNSVVARHLDAVVPSVFASLRDRVIPIKLAAEKAYLAVFNLVEDEQAAMFEQWFAGKDKIVTVTGAEIVPRSVGDYTKRVASRLATAEREKLAAGGDAEEMFSDQFEDEKEVWKVGV</sequence>
<dbReference type="OMA" id="KYATQRG"/>
<dbReference type="InterPro" id="IPR034085">
    <property type="entry name" value="TOG"/>
</dbReference>
<dbReference type="OrthoDB" id="5148094at2759"/>
<dbReference type="GeneID" id="54782439"/>
<accession>A0A642UJP9</accession>
<dbReference type="Pfam" id="PF24916">
    <property type="entry name" value="HEAT_GCN1_fung"/>
    <property type="match status" value="1"/>
</dbReference>
<dbReference type="Pfam" id="PF24984">
    <property type="entry name" value="HEAT_EF3_GNC1"/>
    <property type="match status" value="1"/>
</dbReference>
<evidence type="ECO:0000313" key="5">
    <source>
        <dbReference type="EMBL" id="KAA8900365.1"/>
    </source>
</evidence>
<dbReference type="GO" id="GO:0019887">
    <property type="term" value="F:protein kinase regulator activity"/>
    <property type="evidence" value="ECO:0007669"/>
    <property type="project" value="TreeGrafter"/>
</dbReference>
<evidence type="ECO:0000256" key="1">
    <source>
        <dbReference type="ARBA" id="ARBA00007366"/>
    </source>
</evidence>
<dbReference type="PROSITE" id="PS50077">
    <property type="entry name" value="HEAT_REPEAT"/>
    <property type="match status" value="1"/>
</dbReference>
<dbReference type="Pfam" id="PF12074">
    <property type="entry name" value="Gcn1_N"/>
    <property type="match status" value="1"/>
</dbReference>
<dbReference type="GO" id="GO:0005829">
    <property type="term" value="C:cytosol"/>
    <property type="evidence" value="ECO:0007669"/>
    <property type="project" value="TreeGrafter"/>
</dbReference>
<keyword evidence="6" id="KW-1185">Reference proteome</keyword>
<dbReference type="EMBL" id="SWFT01000112">
    <property type="protein sequence ID" value="KAA8900365.1"/>
    <property type="molecule type" value="Genomic_DNA"/>
</dbReference>
<protein>
    <recommendedName>
        <fullName evidence="4">TOG domain-containing protein</fullName>
    </recommendedName>
</protein>
<gene>
    <name evidence="5" type="ORF">DIURU_003788</name>
</gene>
<dbReference type="Proteomes" id="UP000449547">
    <property type="component" value="Unassembled WGS sequence"/>
</dbReference>
<dbReference type="VEuPathDB" id="FungiDB:DIURU_003788"/>
<dbReference type="SUPFAM" id="SSF48371">
    <property type="entry name" value="ARM repeat"/>
    <property type="match status" value="4"/>
</dbReference>
<evidence type="ECO:0000259" key="4">
    <source>
        <dbReference type="SMART" id="SM01349"/>
    </source>
</evidence>
<proteinExistence type="inferred from homology"/>
<evidence type="ECO:0000256" key="3">
    <source>
        <dbReference type="PROSITE-ProRule" id="PRU00103"/>
    </source>
</evidence>
<dbReference type="PANTHER" id="PTHR23346:SF7">
    <property type="entry name" value="STALLED RIBOSOME SENSOR GCN1"/>
    <property type="match status" value="1"/>
</dbReference>
<dbReference type="Pfam" id="PF23271">
    <property type="entry name" value="HEAT_GCN1"/>
    <property type="match status" value="1"/>
</dbReference>
<reference evidence="5 6" key="1">
    <citation type="submission" date="2019-07" db="EMBL/GenBank/DDBJ databases">
        <title>Genome assembly of two rare yeast pathogens: Diutina rugosa and Trichomonascus ciferrii.</title>
        <authorList>
            <person name="Mixao V."/>
            <person name="Saus E."/>
            <person name="Hansen A."/>
            <person name="Lass-Flor C."/>
            <person name="Gabaldon T."/>
        </authorList>
    </citation>
    <scope>NUCLEOTIDE SEQUENCE [LARGE SCALE GENOMIC DNA]</scope>
    <source>
        <strain evidence="5 6">CBS 613</strain>
    </source>
</reference>
<organism evidence="5 6">
    <name type="scientific">Diutina rugosa</name>
    <name type="common">Yeast</name>
    <name type="synonym">Candida rugosa</name>
    <dbReference type="NCBI Taxonomy" id="5481"/>
    <lineage>
        <taxon>Eukaryota</taxon>
        <taxon>Fungi</taxon>
        <taxon>Dikarya</taxon>
        <taxon>Ascomycota</taxon>
        <taxon>Saccharomycotina</taxon>
        <taxon>Pichiomycetes</taxon>
        <taxon>Debaryomycetaceae</taxon>
        <taxon>Diutina</taxon>
    </lineage>
</organism>
<dbReference type="InterPro" id="IPR057546">
    <property type="entry name" value="HEAT_GCN1"/>
</dbReference>
<dbReference type="InterPro" id="IPR016024">
    <property type="entry name" value="ARM-type_fold"/>
</dbReference>
<evidence type="ECO:0000256" key="2">
    <source>
        <dbReference type="ARBA" id="ARBA00022737"/>
    </source>
</evidence>